<dbReference type="PANTHER" id="PTHR24321">
    <property type="entry name" value="DEHYDROGENASES, SHORT CHAIN"/>
    <property type="match status" value="1"/>
</dbReference>
<comment type="caution">
    <text evidence="3">The sequence shown here is derived from an EMBL/GenBank/DDBJ whole genome shotgun (WGS) entry which is preliminary data.</text>
</comment>
<dbReference type="InterPro" id="IPR020904">
    <property type="entry name" value="Sc_DH/Rdtase_CS"/>
</dbReference>
<evidence type="ECO:0000313" key="3">
    <source>
        <dbReference type="EMBL" id="RKN78762.1"/>
    </source>
</evidence>
<dbReference type="RefSeq" id="WP_120713671.1">
    <property type="nucleotide sequence ID" value="NZ_RBCJ01000004.1"/>
</dbReference>
<comment type="similarity">
    <text evidence="1">Belongs to the short-chain dehydrogenases/reductases (SDR) family.</text>
</comment>
<dbReference type="PRINTS" id="PR00081">
    <property type="entry name" value="GDHRDH"/>
</dbReference>
<dbReference type="AlphaFoldDB" id="A0A3B0BZL6"/>
<dbReference type="OrthoDB" id="9788235at2"/>
<dbReference type="PRINTS" id="PR00080">
    <property type="entry name" value="SDRFAMILY"/>
</dbReference>
<proteinExistence type="inferred from homology"/>
<name>A0A3B0BZL6_9FLAO</name>
<dbReference type="PROSITE" id="PS00061">
    <property type="entry name" value="ADH_SHORT"/>
    <property type="match status" value="1"/>
</dbReference>
<dbReference type="SUPFAM" id="SSF51735">
    <property type="entry name" value="NAD(P)-binding Rossmann-fold domains"/>
    <property type="match status" value="1"/>
</dbReference>
<dbReference type="Gene3D" id="3.40.50.720">
    <property type="entry name" value="NAD(P)-binding Rossmann-like Domain"/>
    <property type="match status" value="1"/>
</dbReference>
<evidence type="ECO:0000313" key="4">
    <source>
        <dbReference type="Proteomes" id="UP000276603"/>
    </source>
</evidence>
<gene>
    <name evidence="3" type="ORF">D7Z94_21450</name>
</gene>
<dbReference type="GO" id="GO:0016491">
    <property type="term" value="F:oxidoreductase activity"/>
    <property type="evidence" value="ECO:0007669"/>
    <property type="project" value="UniProtKB-KW"/>
</dbReference>
<dbReference type="EMBL" id="RBCJ01000004">
    <property type="protein sequence ID" value="RKN78762.1"/>
    <property type="molecule type" value="Genomic_DNA"/>
</dbReference>
<accession>A0A3B0BZL6</accession>
<dbReference type="CDD" id="cd05233">
    <property type="entry name" value="SDR_c"/>
    <property type="match status" value="1"/>
</dbReference>
<reference evidence="3 4" key="1">
    <citation type="submission" date="2018-10" db="EMBL/GenBank/DDBJ databases">
        <title>Ulvibacterium marinum gen. nov., sp. nov., a novel marine bacterium of the family Flavobacteriaceae, isolated from a culture of the green alga Ulva prolifera.</title>
        <authorList>
            <person name="Zhang Z."/>
        </authorList>
    </citation>
    <scope>NUCLEOTIDE SEQUENCE [LARGE SCALE GENOMIC DNA]</scope>
    <source>
        <strain evidence="3 4">CCMM003</strain>
    </source>
</reference>
<keyword evidence="2" id="KW-0560">Oxidoreductase</keyword>
<dbReference type="Pfam" id="PF13561">
    <property type="entry name" value="adh_short_C2"/>
    <property type="match status" value="1"/>
</dbReference>
<evidence type="ECO:0000256" key="2">
    <source>
        <dbReference type="ARBA" id="ARBA00023002"/>
    </source>
</evidence>
<evidence type="ECO:0000256" key="1">
    <source>
        <dbReference type="ARBA" id="ARBA00006484"/>
    </source>
</evidence>
<dbReference type="Proteomes" id="UP000276603">
    <property type="component" value="Unassembled WGS sequence"/>
</dbReference>
<dbReference type="FunFam" id="3.40.50.720:FF:000084">
    <property type="entry name" value="Short-chain dehydrogenase reductase"/>
    <property type="match status" value="1"/>
</dbReference>
<sequence>MMQIDFTGKNFLVTGGAGVGVGAGICEAISDCGGTLLLNDLDAVKTKTAAKKYPNAHAVVGDISNAKDVERIFEEIKNEYGIVHGLVNNAGIGLHKNAHLADESEFDNLYNIDVKGVWLMARTFVRQLMKANEVGHIVNISSVHARETTAKYALYASAKAAVEGLTRGMSIELGEFGVRCNAVAPGYVDSEQSRDAVASWTDKPKAWIQGQKNDYQSLRHMISARDCGNAVVFLLSHMANSITGQTLTVDAGFTNLLYANSFIPNTQ</sequence>
<organism evidence="3 4">
    <name type="scientific">Ulvibacterium marinum</name>
    <dbReference type="NCBI Taxonomy" id="2419782"/>
    <lineage>
        <taxon>Bacteria</taxon>
        <taxon>Pseudomonadati</taxon>
        <taxon>Bacteroidota</taxon>
        <taxon>Flavobacteriia</taxon>
        <taxon>Flavobacteriales</taxon>
        <taxon>Flavobacteriaceae</taxon>
        <taxon>Ulvibacterium</taxon>
    </lineage>
</organism>
<dbReference type="InterPro" id="IPR002347">
    <property type="entry name" value="SDR_fam"/>
</dbReference>
<protein>
    <submittedName>
        <fullName evidence="3">SDR family oxidoreductase</fullName>
    </submittedName>
</protein>
<dbReference type="InterPro" id="IPR036291">
    <property type="entry name" value="NAD(P)-bd_dom_sf"/>
</dbReference>
<dbReference type="PANTHER" id="PTHR24321:SF8">
    <property type="entry name" value="ESTRADIOL 17-BETA-DEHYDROGENASE 8-RELATED"/>
    <property type="match status" value="1"/>
</dbReference>
<keyword evidence="4" id="KW-1185">Reference proteome</keyword>